<dbReference type="InterPro" id="IPR036047">
    <property type="entry name" value="F-box-like_dom_sf"/>
</dbReference>
<dbReference type="InterPro" id="IPR029071">
    <property type="entry name" value="Ubiquitin-like_domsf"/>
</dbReference>
<sequence>MDVGVYTGVADRVVEEKDWGRALLDGEGLTKVCGNPYLGKALSDDAAATTSALLDFFRNGNAEEKAREAMDLNNDDGGYLRMRVKCVLKELLDYRGVSSERNANIKPSSAVVDRLGLQRLYRGMSMVAKEMLISIEAHTGAAPGSISGLMDVCDSGLTTEGSPTPASVLSIFKYHEHGYVSTSTDQEHVDRGLLTVVWSSRPGLQVYRAPEGGSDRDWEMADADLDLTREEVVVFAGEALSVALGASMPFKAPVHRVRPDTSEPRISITFKARVSMSAVFKPPPCHGVAQPSLTAREWQQRTTLKGSVNRPMGHLVLPVNLEQCTSRSPPSLCPASSDTSSVLLERSAPCGLPSDVWELVLQNVPMLDHARSVQLVCRSWRDVSRDVACSSLDCTSTLQQLEHLRDAPYGLEYGKIHSQLMSDRLEWSNVLHLSFGMSAIKELRCVAGTGDILNNRGYMAKYPSLILLPLPNQLQQIVIIVSPGTRMSFRHTLSLATELQTGVQCILRGDHQQGGYDIINLAGTSLSRHDLRKLGNHLCQSHKSTSKGFKVDFSNNSLDDACVGPLVLFLQRNACIAEVRLSGNFFTAEDIAMLLVAAGACKVNILHDGQQEISVQYVKLLVRGGMDAMDVQFKVKDTTEFHKIFDAYRSRTGIGDQPGSFVFDGLRIGGEYTPRCLECEDGDTIDFMHDQVGD</sequence>
<protein>
    <recommendedName>
        <fullName evidence="2">Fe2OG dioxygenase domain-containing protein</fullName>
    </recommendedName>
</protein>
<feature type="domain" description="Fe2OG dioxygenase" evidence="2">
    <location>
        <begin position="164"/>
        <end position="274"/>
    </location>
</feature>
<dbReference type="InterPro" id="IPR022617">
    <property type="entry name" value="Rad60/SUMO-like_dom"/>
</dbReference>
<accession>A0A7S0S791</accession>
<dbReference type="SUPFAM" id="SSF54236">
    <property type="entry name" value="Ubiquitin-like"/>
    <property type="match status" value="1"/>
</dbReference>
<dbReference type="Pfam" id="PF11976">
    <property type="entry name" value="Rad60-SLD"/>
    <property type="match status" value="1"/>
</dbReference>
<dbReference type="PANTHER" id="PTHR10562">
    <property type="entry name" value="SMALL UBIQUITIN-RELATED MODIFIER"/>
    <property type="match status" value="1"/>
</dbReference>
<dbReference type="SUPFAM" id="SSF51197">
    <property type="entry name" value="Clavaminate synthase-like"/>
    <property type="match status" value="1"/>
</dbReference>
<dbReference type="InterPro" id="IPR001810">
    <property type="entry name" value="F-box_dom"/>
</dbReference>
<evidence type="ECO:0000259" key="2">
    <source>
        <dbReference type="PROSITE" id="PS51471"/>
    </source>
</evidence>
<dbReference type="EMBL" id="HBFC01001476">
    <property type="protein sequence ID" value="CAD8698094.1"/>
    <property type="molecule type" value="Transcribed_RNA"/>
</dbReference>
<gene>
    <name evidence="3" type="ORF">MANT1106_LOCUS775</name>
</gene>
<dbReference type="InterPro" id="IPR005123">
    <property type="entry name" value="Oxoglu/Fe-dep_dioxygenase_dom"/>
</dbReference>
<dbReference type="GO" id="GO:0005930">
    <property type="term" value="C:axoneme"/>
    <property type="evidence" value="ECO:0007669"/>
    <property type="project" value="UniProtKB-SubCell"/>
</dbReference>
<proteinExistence type="predicted"/>
<dbReference type="AlphaFoldDB" id="A0A7S0S791"/>
<dbReference type="InterPro" id="IPR027443">
    <property type="entry name" value="IPNS-like_sf"/>
</dbReference>
<evidence type="ECO:0000313" key="3">
    <source>
        <dbReference type="EMBL" id="CAD8698094.1"/>
    </source>
</evidence>
<reference evidence="3" key="1">
    <citation type="submission" date="2021-01" db="EMBL/GenBank/DDBJ databases">
        <authorList>
            <person name="Corre E."/>
            <person name="Pelletier E."/>
            <person name="Niang G."/>
            <person name="Scheremetjew M."/>
            <person name="Finn R."/>
            <person name="Kale V."/>
            <person name="Holt S."/>
            <person name="Cochrane G."/>
            <person name="Meng A."/>
            <person name="Brown T."/>
            <person name="Cohen L."/>
        </authorList>
    </citation>
    <scope>NUCLEOTIDE SEQUENCE</scope>
    <source>
        <strain evidence="3">SL-175</strain>
    </source>
</reference>
<dbReference type="InterPro" id="IPR032675">
    <property type="entry name" value="LRR_dom_sf"/>
</dbReference>
<dbReference type="SUPFAM" id="SSF52047">
    <property type="entry name" value="RNI-like"/>
    <property type="match status" value="1"/>
</dbReference>
<organism evidence="3">
    <name type="scientific">Mantoniella antarctica</name>
    <dbReference type="NCBI Taxonomy" id="81844"/>
    <lineage>
        <taxon>Eukaryota</taxon>
        <taxon>Viridiplantae</taxon>
        <taxon>Chlorophyta</taxon>
        <taxon>Mamiellophyceae</taxon>
        <taxon>Mamiellales</taxon>
        <taxon>Mamiellaceae</taxon>
        <taxon>Mantoniella</taxon>
    </lineage>
</organism>
<dbReference type="Gene3D" id="3.80.10.10">
    <property type="entry name" value="Ribonuclease Inhibitor"/>
    <property type="match status" value="1"/>
</dbReference>
<name>A0A7S0S791_9CHLO</name>
<dbReference type="Pfam" id="PF00646">
    <property type="entry name" value="F-box"/>
    <property type="match status" value="1"/>
</dbReference>
<comment type="subcellular location">
    <subcellularLocation>
        <location evidence="1">Cytoplasm</location>
        <location evidence="1">Cytoskeleton</location>
        <location evidence="1">Cilium axoneme</location>
    </subcellularLocation>
</comment>
<evidence type="ECO:0000256" key="1">
    <source>
        <dbReference type="ARBA" id="ARBA00004430"/>
    </source>
</evidence>
<dbReference type="Gene3D" id="3.10.20.90">
    <property type="entry name" value="Phosphatidylinositol 3-kinase Catalytic Subunit, Chain A, domain 1"/>
    <property type="match status" value="1"/>
</dbReference>
<dbReference type="PROSITE" id="PS51471">
    <property type="entry name" value="FE2OG_OXY"/>
    <property type="match status" value="1"/>
</dbReference>
<dbReference type="SUPFAM" id="SSF81383">
    <property type="entry name" value="F-box domain"/>
    <property type="match status" value="1"/>
</dbReference>
<dbReference type="Gene3D" id="2.60.120.330">
    <property type="entry name" value="B-lactam Antibiotic, Isopenicillin N Synthase, Chain"/>
    <property type="match status" value="1"/>
</dbReference>